<name>A0A9D4T7H4_RHISA</name>
<evidence type="ECO:0000313" key="3">
    <source>
        <dbReference type="Proteomes" id="UP000821837"/>
    </source>
</evidence>
<dbReference type="EMBL" id="JABSTV010001246">
    <property type="protein sequence ID" value="KAH7976314.1"/>
    <property type="molecule type" value="Genomic_DNA"/>
</dbReference>
<dbReference type="VEuPathDB" id="VectorBase:RSAN_035620"/>
<proteinExistence type="predicted"/>
<dbReference type="Proteomes" id="UP000821837">
    <property type="component" value="Chromosome 10"/>
</dbReference>
<feature type="region of interest" description="Disordered" evidence="1">
    <location>
        <begin position="1"/>
        <end position="46"/>
    </location>
</feature>
<comment type="caution">
    <text evidence="2">The sequence shown here is derived from an EMBL/GenBank/DDBJ whole genome shotgun (WGS) entry which is preliminary data.</text>
</comment>
<gene>
    <name evidence="2" type="ORF">HPB52_011736</name>
</gene>
<evidence type="ECO:0000313" key="2">
    <source>
        <dbReference type="EMBL" id="KAH7976314.1"/>
    </source>
</evidence>
<dbReference type="AlphaFoldDB" id="A0A9D4T7H4"/>
<accession>A0A9D4T7H4</accession>
<organism evidence="2 3">
    <name type="scientific">Rhipicephalus sanguineus</name>
    <name type="common">Brown dog tick</name>
    <name type="synonym">Ixodes sanguineus</name>
    <dbReference type="NCBI Taxonomy" id="34632"/>
    <lineage>
        <taxon>Eukaryota</taxon>
        <taxon>Metazoa</taxon>
        <taxon>Ecdysozoa</taxon>
        <taxon>Arthropoda</taxon>
        <taxon>Chelicerata</taxon>
        <taxon>Arachnida</taxon>
        <taxon>Acari</taxon>
        <taxon>Parasitiformes</taxon>
        <taxon>Ixodida</taxon>
        <taxon>Ixodoidea</taxon>
        <taxon>Ixodidae</taxon>
        <taxon>Rhipicephalinae</taxon>
        <taxon>Rhipicephalus</taxon>
        <taxon>Rhipicephalus</taxon>
    </lineage>
</organism>
<evidence type="ECO:0000256" key="1">
    <source>
        <dbReference type="SAM" id="MobiDB-lite"/>
    </source>
</evidence>
<reference evidence="2" key="1">
    <citation type="journal article" date="2020" name="Cell">
        <title>Large-Scale Comparative Analyses of Tick Genomes Elucidate Their Genetic Diversity and Vector Capacities.</title>
        <authorList>
            <consortium name="Tick Genome and Microbiome Consortium (TIGMIC)"/>
            <person name="Jia N."/>
            <person name="Wang J."/>
            <person name="Shi W."/>
            <person name="Du L."/>
            <person name="Sun Y."/>
            <person name="Zhan W."/>
            <person name="Jiang J.F."/>
            <person name="Wang Q."/>
            <person name="Zhang B."/>
            <person name="Ji P."/>
            <person name="Bell-Sakyi L."/>
            <person name="Cui X.M."/>
            <person name="Yuan T.T."/>
            <person name="Jiang B.G."/>
            <person name="Yang W.F."/>
            <person name="Lam T.T."/>
            <person name="Chang Q.C."/>
            <person name="Ding S.J."/>
            <person name="Wang X.J."/>
            <person name="Zhu J.G."/>
            <person name="Ruan X.D."/>
            <person name="Zhao L."/>
            <person name="Wei J.T."/>
            <person name="Ye R.Z."/>
            <person name="Que T.C."/>
            <person name="Du C.H."/>
            <person name="Zhou Y.H."/>
            <person name="Cheng J.X."/>
            <person name="Dai P.F."/>
            <person name="Guo W.B."/>
            <person name="Han X.H."/>
            <person name="Huang E.J."/>
            <person name="Li L.F."/>
            <person name="Wei W."/>
            <person name="Gao Y.C."/>
            <person name="Liu J.Z."/>
            <person name="Shao H.Z."/>
            <person name="Wang X."/>
            <person name="Wang C.C."/>
            <person name="Yang T.C."/>
            <person name="Huo Q.B."/>
            <person name="Li W."/>
            <person name="Chen H.Y."/>
            <person name="Chen S.E."/>
            <person name="Zhou L.G."/>
            <person name="Ni X.B."/>
            <person name="Tian J.H."/>
            <person name="Sheng Y."/>
            <person name="Liu T."/>
            <person name="Pan Y.S."/>
            <person name="Xia L.Y."/>
            <person name="Li J."/>
            <person name="Zhao F."/>
            <person name="Cao W.C."/>
        </authorList>
    </citation>
    <scope>NUCLEOTIDE SEQUENCE</scope>
    <source>
        <strain evidence="2">Rsan-2018</strain>
    </source>
</reference>
<keyword evidence="3" id="KW-1185">Reference proteome</keyword>
<sequence>MASTSTGQGAGGNIRMVSGEFDGRHDWDDSKTDELSKAMSGHGLEVEEKQGSSFTLRVKDLERAKELVKSHNEAAATKARKLLATVECFKEWDEEKTDAVARHVGSHGLELESKQGHEFCVKVKDLDAARSIVAGHKPCAARVSTSDRTLDKAKFHVSITKNEPHHHVHVHLHIHLDLLDFALKFLTWLCQFVYDKLK</sequence>
<reference evidence="2" key="2">
    <citation type="submission" date="2021-09" db="EMBL/GenBank/DDBJ databases">
        <authorList>
            <person name="Jia N."/>
            <person name="Wang J."/>
            <person name="Shi W."/>
            <person name="Du L."/>
            <person name="Sun Y."/>
            <person name="Zhan W."/>
            <person name="Jiang J."/>
            <person name="Wang Q."/>
            <person name="Zhang B."/>
            <person name="Ji P."/>
            <person name="Sakyi L.B."/>
            <person name="Cui X."/>
            <person name="Yuan T."/>
            <person name="Jiang B."/>
            <person name="Yang W."/>
            <person name="Lam T.T.-Y."/>
            <person name="Chang Q."/>
            <person name="Ding S."/>
            <person name="Wang X."/>
            <person name="Zhu J."/>
            <person name="Ruan X."/>
            <person name="Zhao L."/>
            <person name="Wei J."/>
            <person name="Que T."/>
            <person name="Du C."/>
            <person name="Cheng J."/>
            <person name="Dai P."/>
            <person name="Han X."/>
            <person name="Huang E."/>
            <person name="Gao Y."/>
            <person name="Liu J."/>
            <person name="Shao H."/>
            <person name="Ye R."/>
            <person name="Li L."/>
            <person name="Wei W."/>
            <person name="Wang X."/>
            <person name="Wang C."/>
            <person name="Huo Q."/>
            <person name="Li W."/>
            <person name="Guo W."/>
            <person name="Chen H."/>
            <person name="Chen S."/>
            <person name="Zhou L."/>
            <person name="Zhou L."/>
            <person name="Ni X."/>
            <person name="Tian J."/>
            <person name="Zhou Y."/>
            <person name="Sheng Y."/>
            <person name="Liu T."/>
            <person name="Pan Y."/>
            <person name="Xia L."/>
            <person name="Li J."/>
            <person name="Zhao F."/>
            <person name="Cao W."/>
        </authorList>
    </citation>
    <scope>NUCLEOTIDE SEQUENCE</scope>
    <source>
        <strain evidence="2">Rsan-2018</strain>
        <tissue evidence="2">Larvae</tissue>
    </source>
</reference>
<protein>
    <submittedName>
        <fullName evidence="2">Uncharacterized protein</fullName>
    </submittedName>
</protein>
<feature type="compositionally biased region" description="Basic and acidic residues" evidence="1">
    <location>
        <begin position="21"/>
        <end position="36"/>
    </location>
</feature>